<dbReference type="Proteomes" id="UP000005268">
    <property type="component" value="Chromosome"/>
</dbReference>
<evidence type="ECO:0000313" key="3">
    <source>
        <dbReference type="Proteomes" id="UP000005268"/>
    </source>
</evidence>
<proteinExistence type="predicted"/>
<dbReference type="AlphaFoldDB" id="I3UUG5"/>
<protein>
    <submittedName>
        <fullName evidence="2">Uncharacterized protein</fullName>
    </submittedName>
</protein>
<dbReference type="PATRIC" id="fig|231023.4.peg.2116"/>
<evidence type="ECO:0000256" key="1">
    <source>
        <dbReference type="SAM" id="MobiDB-lite"/>
    </source>
</evidence>
<gene>
    <name evidence="2" type="ORF">YSA_04377</name>
</gene>
<organism evidence="2 3">
    <name type="scientific">Pseudomonas putida ND6</name>
    <dbReference type="NCBI Taxonomy" id="231023"/>
    <lineage>
        <taxon>Bacteria</taxon>
        <taxon>Pseudomonadati</taxon>
        <taxon>Pseudomonadota</taxon>
        <taxon>Gammaproteobacteria</taxon>
        <taxon>Pseudomonadales</taxon>
        <taxon>Pseudomonadaceae</taxon>
        <taxon>Pseudomonas</taxon>
    </lineage>
</organism>
<name>I3UUG5_PSEPU</name>
<dbReference type="EMBL" id="CP003588">
    <property type="protein sequence ID" value="AFK69136.1"/>
    <property type="molecule type" value="Genomic_DNA"/>
</dbReference>
<evidence type="ECO:0000313" key="2">
    <source>
        <dbReference type="EMBL" id="AFK69136.1"/>
    </source>
</evidence>
<reference evidence="2 3" key="1">
    <citation type="journal article" date="2012" name="J. Bacteriol.">
        <title>Complete Genome Sequence of the Naphthalene-Degrading Pseudomonas putida Strain ND6.</title>
        <authorList>
            <person name="Li S."/>
            <person name="Zhao H."/>
            <person name="Li Y."/>
            <person name="Niu S."/>
            <person name="Cai B."/>
        </authorList>
    </citation>
    <scope>NUCLEOTIDE SEQUENCE [LARGE SCALE GENOMIC DNA]</scope>
    <source>
        <strain evidence="2 3">ND6</strain>
    </source>
</reference>
<accession>I3UUG5</accession>
<sequence length="39" mass="4351">MTTNMAPVYSAISRPHDLAGAPSLRYHPTPQRTPARMTR</sequence>
<dbReference type="KEGG" id="ppi:YSA_04377"/>
<feature type="region of interest" description="Disordered" evidence="1">
    <location>
        <begin position="1"/>
        <end position="39"/>
    </location>
</feature>
<dbReference type="HOGENOM" id="CLU_3315616_0_0_6"/>